<reference evidence="16 17" key="1">
    <citation type="journal article" date="2020" name="bioRxiv">
        <title>Sequence and annotation of 42 cannabis genomes reveals extensive copy number variation in cannabinoid synthesis and pathogen resistance genes.</title>
        <authorList>
            <person name="Mckernan K.J."/>
            <person name="Helbert Y."/>
            <person name="Kane L.T."/>
            <person name="Ebling H."/>
            <person name="Zhang L."/>
            <person name="Liu B."/>
            <person name="Eaton Z."/>
            <person name="Mclaughlin S."/>
            <person name="Kingan S."/>
            <person name="Baybayan P."/>
            <person name="Concepcion G."/>
            <person name="Jordan M."/>
            <person name="Riva A."/>
            <person name="Barbazuk W."/>
            <person name="Harkins T."/>
        </authorList>
    </citation>
    <scope>NUCLEOTIDE SEQUENCE [LARGE SCALE GENOMIC DNA]</scope>
    <source>
        <strain evidence="17">cv. Jamaican Lion 4</strain>
        <tissue evidence="16">Leaf</tissue>
    </source>
</reference>
<evidence type="ECO:0000256" key="13">
    <source>
        <dbReference type="ARBA" id="ARBA00048778"/>
    </source>
</evidence>
<dbReference type="GO" id="GO:0005778">
    <property type="term" value="C:peroxisomal membrane"/>
    <property type="evidence" value="ECO:0007669"/>
    <property type="project" value="TreeGrafter"/>
</dbReference>
<dbReference type="SMART" id="SM00382">
    <property type="entry name" value="AAA"/>
    <property type="match status" value="2"/>
</dbReference>
<dbReference type="SUPFAM" id="SSF52540">
    <property type="entry name" value="P-loop containing nucleoside triphosphate hydrolases"/>
    <property type="match status" value="2"/>
</dbReference>
<dbReference type="Pfam" id="PF02536">
    <property type="entry name" value="mTERF"/>
    <property type="match status" value="2"/>
</dbReference>
<dbReference type="SMART" id="SM00733">
    <property type="entry name" value="Mterf"/>
    <property type="match status" value="11"/>
</dbReference>
<evidence type="ECO:0000256" key="14">
    <source>
        <dbReference type="SAM" id="MobiDB-lite"/>
    </source>
</evidence>
<evidence type="ECO:0000256" key="5">
    <source>
        <dbReference type="ARBA" id="ARBA00022593"/>
    </source>
</evidence>
<dbReference type="InterPro" id="IPR003593">
    <property type="entry name" value="AAA+_ATPase"/>
</dbReference>
<dbReference type="PANTHER" id="PTHR23077:SF9">
    <property type="entry name" value="PEROXISOMAL ATPASE PEX6"/>
    <property type="match status" value="1"/>
</dbReference>
<evidence type="ECO:0000313" key="17">
    <source>
        <dbReference type="Proteomes" id="UP000583929"/>
    </source>
</evidence>
<evidence type="ECO:0000256" key="4">
    <source>
        <dbReference type="ARBA" id="ARBA00022472"/>
    </source>
</evidence>
<feature type="region of interest" description="Disordered" evidence="14">
    <location>
        <begin position="1354"/>
        <end position="1383"/>
    </location>
</feature>
<accession>A0A7J6GIX9</accession>
<comment type="similarity">
    <text evidence="2">Belongs to the AAA ATPase family.</text>
</comment>
<dbReference type="FunFam" id="3.40.50.300:FF:001716">
    <property type="entry name" value="Peroxisome biogenesis protein 6"/>
    <property type="match status" value="1"/>
</dbReference>
<dbReference type="GO" id="GO:0005829">
    <property type="term" value="C:cytosol"/>
    <property type="evidence" value="ECO:0007669"/>
    <property type="project" value="TreeGrafter"/>
</dbReference>
<evidence type="ECO:0000256" key="2">
    <source>
        <dbReference type="ARBA" id="ARBA00006914"/>
    </source>
</evidence>
<comment type="subcellular location">
    <subcellularLocation>
        <location evidence="1">Membrane</location>
    </subcellularLocation>
</comment>
<comment type="similarity">
    <text evidence="3">Belongs to the mTERF family.</text>
</comment>
<dbReference type="InterPro" id="IPR038538">
    <property type="entry name" value="MTERF_sf"/>
</dbReference>
<keyword evidence="9" id="KW-0809">Transit peptide</keyword>
<evidence type="ECO:0000256" key="8">
    <source>
        <dbReference type="ARBA" id="ARBA00022840"/>
    </source>
</evidence>
<sequence length="1687" mass="188717">MLSTLCTRFRTSLLSYGVIGSNSTSYLGVFAASFSSSATTALEKSDKGTSFTVSYLVNSCGLSPESAIVVSRKLRLKNSERPDSVLDFLREHEFSEDDISKIVRTRPETLLSDPNKTFLPKFEFFYSKGYSKKEVVSIISSDPHHLYRSLDKNIEPTFNLLKTILPSEVSVCASKHQWVSLAKNWESVITNLGLLRHLGFTDSQIASTLKHFTEILILNPERFSSIVDEIKNMGFCPEKYTFLFAIRAMSRKTFKKTWKQNYKAYMRFGWSEDDILNAFKMHPNCMVMSENKIEKVMDFLVNKMGWSPKKISNCPVVLFYNFEKRTLPRCSVVQVLLAKGLMRLEDISFCGVIQSVESKFLEKYVTKYNEKVPLLLSVYEIFGSNSNSYLGFLATNTTITATFSSSVTTVLKKSEKGNSSTSTVAYLVNSCGLSPESAIVASRKLKLKNPERADSVLAFFREHEFSDTQFSKIVRLRPRILSADPKKTFLPKFEFFYSKGYSKKDLASLIYADTRILYRSLDKNIAPIYNLLKSVLPNELLVYGSKHQRVSLLQNWKSVIANLGLSKDLGFTNIAFLLQNFPEILILKPERFSSIVDKVKDMGFCPKKFTFWFAVCTFSRKDFNRTWNRNCKAYMRFGWSEDDILNAFKRHPNCMAMSENKIEKTMDFLVNKMGWSSKNIVKCPVVLFYSFEKRILPRCSVVQVLLGKGLIKKDISFCGVIQSVESKFLKKYVTKYHEQVPTLLSVYKGNIDLSIMVGRRKPLVLASTKTLLNSLLTSSQLRDGDQPVHATIAHSSTSLKLPVGILRFPNSTTVVIDSKLASLDDSALIGVSTSVLKRLSVTSGSTVLVKNVENGKQRIAQTIVLDPPDKHRESSNGEEDSSQFSREMLIFPSCKFPETDPKCLDREVAYVSPMLVFNLDLHILCLKSLVQGGEETIASYFKEKKDDNVFKKGVDNSIIGIQLEPIHFKPRYASHLRVSFVRIPECGILESLKSSSSVEAEERQEIIDSALHKYFEVDRYLVKGDIFSVRINWDCKSAICVPCRRRFQSKTDDIIYFKVVAMEPSDEPILLVNRTQTALVLGGNAPSALPPDLLIAGYKGFAPLQEETVKLLASVLTPAICPSTLSSKFRVSVLLHGLAGCGKRTVVRYVASRLGLHVVEYSCHNLMAASERKTSATLAQAFNTAQRYSPTILLLRNFDVFRNLASQDGSPSDHVGIISEVASVIREFTEPISEDGDIDSEGKLNGDFNSSNSGTRQMHQVFLIAAADGSEGLPPIIRRCFSHEISMGPLTEEQRFTMLSQSLQSVTKLIPDINTEDFVKDIVGQTSGFMPRDMHALMADAGASLFSKVNTPIDPDESKKLSQSPKFQAEPGSESSESTTQVLGKENLMKALDRSKKRNASALGTPKVPNVKWEDVGGLEDVKKSILDTVQLPLLHKDLFSSGLRKRSGVLLYGPPGTGKTLLAKAVATECSLNFLSVKGPELINMYIGESEKNVRDIFQKHAHALFFDELDSLAPARGASGDSGGVMDRMLAEIDGLNDSTQDLFIIGASNRPDLIDPALLRPGRFDKLLYIGVNSEASYRERVLKALTRKFKLHQDISLYTIAKKCPQNFTGADMYALCADAWFNAAKRKALSSDSDSSMDNQADSVVVEHEDFMEVLRDLSPSLSMAELKKYELLRDQFEGPSK</sequence>
<dbReference type="Proteomes" id="UP000583929">
    <property type="component" value="Unassembled WGS sequence"/>
</dbReference>
<evidence type="ECO:0000256" key="10">
    <source>
        <dbReference type="ARBA" id="ARBA00023136"/>
    </source>
</evidence>
<dbReference type="GO" id="GO:0016558">
    <property type="term" value="P:protein import into peroxisome matrix"/>
    <property type="evidence" value="ECO:0007669"/>
    <property type="project" value="TreeGrafter"/>
</dbReference>
<keyword evidence="10" id="KW-0472">Membrane</keyword>
<evidence type="ECO:0000256" key="1">
    <source>
        <dbReference type="ARBA" id="ARBA00004370"/>
    </source>
</evidence>
<dbReference type="FunFam" id="1.25.70.10:FF:000001">
    <property type="entry name" value="Mitochondrial transcription termination factor-like"/>
    <property type="match status" value="2"/>
</dbReference>
<name>A0A7J6GIX9_CANSA</name>
<feature type="compositionally biased region" description="Polar residues" evidence="14">
    <location>
        <begin position="1373"/>
        <end position="1382"/>
    </location>
</feature>
<dbReference type="InterPro" id="IPR050168">
    <property type="entry name" value="AAA_ATPase_domain"/>
</dbReference>
<dbReference type="GO" id="GO:0016887">
    <property type="term" value="F:ATP hydrolysis activity"/>
    <property type="evidence" value="ECO:0007669"/>
    <property type="project" value="InterPro"/>
</dbReference>
<dbReference type="Pfam" id="PF00004">
    <property type="entry name" value="AAA"/>
    <property type="match status" value="2"/>
</dbReference>
<feature type="domain" description="AAA+ ATPase" evidence="15">
    <location>
        <begin position="1446"/>
        <end position="1577"/>
    </location>
</feature>
<keyword evidence="4" id="KW-0806">Transcription termination</keyword>
<evidence type="ECO:0000256" key="11">
    <source>
        <dbReference type="ARBA" id="ARBA00034811"/>
    </source>
</evidence>
<dbReference type="EMBL" id="JAATIQ010000100">
    <property type="protein sequence ID" value="KAF4382874.1"/>
    <property type="molecule type" value="Genomic_DNA"/>
</dbReference>
<comment type="caution">
    <text evidence="16">The sequence shown here is derived from an EMBL/GenBank/DDBJ whole genome shotgun (WGS) entry which is preliminary data.</text>
</comment>
<feature type="domain" description="AAA+ ATPase" evidence="15">
    <location>
        <begin position="1129"/>
        <end position="1291"/>
    </location>
</feature>
<evidence type="ECO:0000256" key="6">
    <source>
        <dbReference type="ARBA" id="ARBA00022741"/>
    </source>
</evidence>
<comment type="catalytic activity">
    <reaction evidence="13">
        <text>ATP + H2O = ADP + phosphate + H(+)</text>
        <dbReference type="Rhea" id="RHEA:13065"/>
        <dbReference type="ChEBI" id="CHEBI:15377"/>
        <dbReference type="ChEBI" id="CHEBI:15378"/>
        <dbReference type="ChEBI" id="CHEBI:30616"/>
        <dbReference type="ChEBI" id="CHEBI:43474"/>
        <dbReference type="ChEBI" id="CHEBI:456216"/>
    </reaction>
    <physiologicalReaction direction="left-to-right" evidence="13">
        <dbReference type="Rhea" id="RHEA:13066"/>
    </physiologicalReaction>
</comment>
<evidence type="ECO:0000256" key="9">
    <source>
        <dbReference type="ARBA" id="ARBA00022946"/>
    </source>
</evidence>
<keyword evidence="8" id="KW-0067">ATP-binding</keyword>
<dbReference type="Gene3D" id="3.40.50.300">
    <property type="entry name" value="P-loop containing nucleotide triphosphate hydrolases"/>
    <property type="match status" value="2"/>
</dbReference>
<dbReference type="InterPro" id="IPR047533">
    <property type="entry name" value="RecA-like_PEX6_r2"/>
</dbReference>
<organism evidence="16 17">
    <name type="scientific">Cannabis sativa</name>
    <name type="common">Hemp</name>
    <name type="synonym">Marijuana</name>
    <dbReference type="NCBI Taxonomy" id="3483"/>
    <lineage>
        <taxon>Eukaryota</taxon>
        <taxon>Viridiplantae</taxon>
        <taxon>Streptophyta</taxon>
        <taxon>Embryophyta</taxon>
        <taxon>Tracheophyta</taxon>
        <taxon>Spermatophyta</taxon>
        <taxon>Magnoliopsida</taxon>
        <taxon>eudicotyledons</taxon>
        <taxon>Gunneridae</taxon>
        <taxon>Pentapetalae</taxon>
        <taxon>rosids</taxon>
        <taxon>fabids</taxon>
        <taxon>Rosales</taxon>
        <taxon>Cannabaceae</taxon>
        <taxon>Cannabis</taxon>
    </lineage>
</organism>
<dbReference type="PROSITE" id="PS00674">
    <property type="entry name" value="AAA"/>
    <property type="match status" value="1"/>
</dbReference>
<gene>
    <name evidence="16" type="ORF">G4B88_021657</name>
</gene>
<keyword evidence="4" id="KW-0805">Transcription regulation</keyword>
<keyword evidence="4" id="KW-0804">Transcription</keyword>
<dbReference type="GO" id="GO:0003676">
    <property type="term" value="F:nucleic acid binding"/>
    <property type="evidence" value="ECO:0007669"/>
    <property type="project" value="InterPro"/>
</dbReference>
<evidence type="ECO:0000256" key="12">
    <source>
        <dbReference type="ARBA" id="ARBA00034920"/>
    </source>
</evidence>
<dbReference type="GO" id="GO:0006353">
    <property type="term" value="P:DNA-templated transcription termination"/>
    <property type="evidence" value="ECO:0007669"/>
    <property type="project" value="UniProtKB-KW"/>
</dbReference>
<dbReference type="PANTHER" id="PTHR23077">
    <property type="entry name" value="AAA-FAMILY ATPASE"/>
    <property type="match status" value="1"/>
</dbReference>
<dbReference type="InterPro" id="IPR003960">
    <property type="entry name" value="ATPase_AAA_CS"/>
</dbReference>
<evidence type="ECO:0000313" key="16">
    <source>
        <dbReference type="EMBL" id="KAF4382874.1"/>
    </source>
</evidence>
<dbReference type="InterPro" id="IPR003959">
    <property type="entry name" value="ATPase_AAA_core"/>
</dbReference>
<keyword evidence="5" id="KW-0962">Peroxisome biogenesis</keyword>
<evidence type="ECO:0000256" key="3">
    <source>
        <dbReference type="ARBA" id="ARBA00007692"/>
    </source>
</evidence>
<dbReference type="InterPro" id="IPR027417">
    <property type="entry name" value="P-loop_NTPase"/>
</dbReference>
<dbReference type="FunFam" id="3.40.50.300:FF:000109">
    <property type="entry name" value="Peroxisomal biogenesis factor 6"/>
    <property type="match status" value="1"/>
</dbReference>
<keyword evidence="17" id="KW-1185">Reference proteome</keyword>
<evidence type="ECO:0000256" key="7">
    <source>
        <dbReference type="ARBA" id="ARBA00022801"/>
    </source>
</evidence>
<keyword evidence="7" id="KW-0378">Hydrolase</keyword>
<dbReference type="GO" id="GO:0005524">
    <property type="term" value="F:ATP binding"/>
    <property type="evidence" value="ECO:0007669"/>
    <property type="project" value="UniProtKB-KW"/>
</dbReference>
<proteinExistence type="inferred from homology"/>
<dbReference type="Gene3D" id="1.10.8.60">
    <property type="match status" value="1"/>
</dbReference>
<protein>
    <recommendedName>
        <fullName evidence="11">Peroxisomal ATPase PEX6</fullName>
    </recommendedName>
    <alternativeName>
        <fullName evidence="12">Peroxin-6</fullName>
    </alternativeName>
</protein>
<dbReference type="FunFam" id="1.10.8.60:FF:000077">
    <property type="entry name" value="Peroxisome biogenesis protein 6"/>
    <property type="match status" value="1"/>
</dbReference>
<dbReference type="Gene3D" id="1.25.70.10">
    <property type="entry name" value="Transcription termination factor 3, mitochondrial"/>
    <property type="match status" value="3"/>
</dbReference>
<keyword evidence="6" id="KW-0547">Nucleotide-binding</keyword>
<evidence type="ECO:0000259" key="15">
    <source>
        <dbReference type="SMART" id="SM00382"/>
    </source>
</evidence>
<dbReference type="InterPro" id="IPR003690">
    <property type="entry name" value="MTERF"/>
</dbReference>
<dbReference type="CDD" id="cd19527">
    <property type="entry name" value="RecA-like_PEX6_r2"/>
    <property type="match status" value="1"/>
</dbReference>